<evidence type="ECO:0000256" key="6">
    <source>
        <dbReference type="SAM" id="MobiDB-lite"/>
    </source>
</evidence>
<dbReference type="InterPro" id="IPR014014">
    <property type="entry name" value="RNA_helicase_DEAD_Q_motif"/>
</dbReference>
<keyword evidence="3 8" id="KW-0347">Helicase</keyword>
<evidence type="ECO:0000313" key="9">
    <source>
        <dbReference type="Proteomes" id="UP001479436"/>
    </source>
</evidence>
<evidence type="ECO:0000313" key="8">
    <source>
        <dbReference type="EMBL" id="KAK9693762.1"/>
    </source>
</evidence>
<organism evidence="8 9">
    <name type="scientific">Basidiobolus ranarum</name>
    <dbReference type="NCBI Taxonomy" id="34480"/>
    <lineage>
        <taxon>Eukaryota</taxon>
        <taxon>Fungi</taxon>
        <taxon>Fungi incertae sedis</taxon>
        <taxon>Zoopagomycota</taxon>
        <taxon>Entomophthoromycotina</taxon>
        <taxon>Basidiobolomycetes</taxon>
        <taxon>Basidiobolales</taxon>
        <taxon>Basidiobolaceae</taxon>
        <taxon>Basidiobolus</taxon>
    </lineage>
</organism>
<proteinExistence type="predicted"/>
<feature type="domain" description="DEAD-box RNA helicase Q" evidence="7">
    <location>
        <begin position="165"/>
        <end position="193"/>
    </location>
</feature>
<dbReference type="EMBL" id="JASJQH010008287">
    <property type="protein sequence ID" value="KAK9693762.1"/>
    <property type="molecule type" value="Genomic_DNA"/>
</dbReference>
<feature type="short sequence motif" description="Q motif" evidence="5">
    <location>
        <begin position="165"/>
        <end position="193"/>
    </location>
</feature>
<dbReference type="Gene3D" id="3.40.50.300">
    <property type="entry name" value="P-loop containing nucleotide triphosphate hydrolases"/>
    <property type="match status" value="1"/>
</dbReference>
<dbReference type="EC" id="3.6.4.13" evidence="8"/>
<dbReference type="InterPro" id="IPR027417">
    <property type="entry name" value="P-loop_NTPase"/>
</dbReference>
<comment type="caution">
    <text evidence="8">The sequence shown here is derived from an EMBL/GenBank/DDBJ whole genome shotgun (WGS) entry which is preliminary data.</text>
</comment>
<keyword evidence="2 8" id="KW-0378">Hydrolase</keyword>
<dbReference type="GO" id="GO:0016787">
    <property type="term" value="F:hydrolase activity"/>
    <property type="evidence" value="ECO:0007669"/>
    <property type="project" value="UniProtKB-KW"/>
</dbReference>
<keyword evidence="1" id="KW-0547">Nucleotide-binding</keyword>
<gene>
    <name evidence="8" type="primary">ded1_6</name>
    <name evidence="8" type="ORF">K7432_013746</name>
</gene>
<dbReference type="PROSITE" id="PS51195">
    <property type="entry name" value="Q_MOTIF"/>
    <property type="match status" value="1"/>
</dbReference>
<evidence type="ECO:0000256" key="4">
    <source>
        <dbReference type="ARBA" id="ARBA00022840"/>
    </source>
</evidence>
<dbReference type="Pfam" id="PF00270">
    <property type="entry name" value="DEAD"/>
    <property type="match status" value="1"/>
</dbReference>
<protein>
    <submittedName>
        <fullName evidence="8">ATP-dependent RNA helicase ded1</fullName>
        <ecNumber evidence="8">3.6.4.13</ecNumber>
    </submittedName>
</protein>
<keyword evidence="4" id="KW-0067">ATP-binding</keyword>
<feature type="non-terminal residue" evidence="8">
    <location>
        <position position="245"/>
    </location>
</feature>
<name>A0ABR2VQE0_9FUNG</name>
<evidence type="ECO:0000259" key="7">
    <source>
        <dbReference type="PROSITE" id="PS51195"/>
    </source>
</evidence>
<reference evidence="8 9" key="1">
    <citation type="submission" date="2023-04" db="EMBL/GenBank/DDBJ databases">
        <title>Genome of Basidiobolus ranarum AG-B5.</title>
        <authorList>
            <person name="Stajich J.E."/>
            <person name="Carter-House D."/>
            <person name="Gryganskyi A."/>
        </authorList>
    </citation>
    <scope>NUCLEOTIDE SEQUENCE [LARGE SCALE GENOMIC DNA]</scope>
    <source>
        <strain evidence="8 9">AG-B5</strain>
    </source>
</reference>
<evidence type="ECO:0000256" key="2">
    <source>
        <dbReference type="ARBA" id="ARBA00022801"/>
    </source>
</evidence>
<dbReference type="Proteomes" id="UP001479436">
    <property type="component" value="Unassembled WGS sequence"/>
</dbReference>
<feature type="compositionally biased region" description="Polar residues" evidence="6">
    <location>
        <begin position="50"/>
        <end position="82"/>
    </location>
</feature>
<dbReference type="InterPro" id="IPR011545">
    <property type="entry name" value="DEAD/DEAH_box_helicase_dom"/>
</dbReference>
<dbReference type="PANTHER" id="PTHR47958">
    <property type="entry name" value="ATP-DEPENDENT RNA HELICASE DBP3"/>
    <property type="match status" value="1"/>
</dbReference>
<evidence type="ECO:0000256" key="3">
    <source>
        <dbReference type="ARBA" id="ARBA00022806"/>
    </source>
</evidence>
<sequence>MVNISNPIEQRFATLNINDNVKATPPRSSYIPPHLRSRGENGNPRGGRVSHNSPNRNTRWNESPSSNRLDSPGYSNRYSDNSRGWGRNREIRNSSYDANANRRGHDSHGSWSMGKHIPGTKNPALEKELFGLAEDKDRLSSGINFEKYEDIPVEATGNDVPEPINTFEDSNLEALLLSNIELARYTTPTPVQKHSITIVEAGRDLMACAQTGSGKTGGFLFPILSECFKVGPVANAPEQPQMGRS</sequence>
<feature type="region of interest" description="Disordered" evidence="6">
    <location>
        <begin position="19"/>
        <end position="116"/>
    </location>
</feature>
<dbReference type="GO" id="GO:0003724">
    <property type="term" value="F:RNA helicase activity"/>
    <property type="evidence" value="ECO:0007669"/>
    <property type="project" value="UniProtKB-EC"/>
</dbReference>
<dbReference type="SUPFAM" id="SSF52540">
    <property type="entry name" value="P-loop containing nucleoside triphosphate hydrolases"/>
    <property type="match status" value="1"/>
</dbReference>
<accession>A0ABR2VQE0</accession>
<evidence type="ECO:0000256" key="1">
    <source>
        <dbReference type="ARBA" id="ARBA00022741"/>
    </source>
</evidence>
<evidence type="ECO:0000256" key="5">
    <source>
        <dbReference type="PROSITE-ProRule" id="PRU00552"/>
    </source>
</evidence>
<keyword evidence="9" id="KW-1185">Reference proteome</keyword>